<evidence type="ECO:0000256" key="1">
    <source>
        <dbReference type="PROSITE-ProRule" id="PRU00023"/>
    </source>
</evidence>
<dbReference type="PANTHER" id="PTHR44167:SF24">
    <property type="entry name" value="SERINE_THREONINE-PROTEIN KINASE CHK2"/>
    <property type="match status" value="1"/>
</dbReference>
<keyword evidence="1" id="KW-0040">ANK repeat</keyword>
<reference evidence="3 4" key="1">
    <citation type="submission" date="2019-07" db="EMBL/GenBank/DDBJ databases">
        <title>Genomics analysis of Aphanomyces spp. identifies a new class of oomycete effector associated with host adaptation.</title>
        <authorList>
            <person name="Gaulin E."/>
        </authorList>
    </citation>
    <scope>NUCLEOTIDE SEQUENCE [LARGE SCALE GENOMIC DNA]</scope>
    <source>
        <strain evidence="3 4">ATCC 201684</strain>
    </source>
</reference>
<dbReference type="GO" id="GO:0044773">
    <property type="term" value="P:mitotic DNA damage checkpoint signaling"/>
    <property type="evidence" value="ECO:0007669"/>
    <property type="project" value="TreeGrafter"/>
</dbReference>
<dbReference type="GO" id="GO:0005524">
    <property type="term" value="F:ATP binding"/>
    <property type="evidence" value="ECO:0007669"/>
    <property type="project" value="InterPro"/>
</dbReference>
<feature type="domain" description="Protein kinase" evidence="2">
    <location>
        <begin position="360"/>
        <end position="673"/>
    </location>
</feature>
<dbReference type="SUPFAM" id="SSF48403">
    <property type="entry name" value="Ankyrin repeat"/>
    <property type="match status" value="1"/>
</dbReference>
<dbReference type="InterPro" id="IPR036770">
    <property type="entry name" value="Ankyrin_rpt-contain_sf"/>
</dbReference>
<dbReference type="PROSITE" id="PS50011">
    <property type="entry name" value="PROTEIN_KINASE_DOM"/>
    <property type="match status" value="1"/>
</dbReference>
<name>A0A6G0WQN3_9STRA</name>
<keyword evidence="4" id="KW-1185">Reference proteome</keyword>
<dbReference type="PROSITE" id="PS50297">
    <property type="entry name" value="ANK_REP_REGION"/>
    <property type="match status" value="1"/>
</dbReference>
<dbReference type="VEuPathDB" id="FungiDB:AeMF1_006955"/>
<dbReference type="InterPro" id="IPR002110">
    <property type="entry name" value="Ankyrin_rpt"/>
</dbReference>
<dbReference type="Proteomes" id="UP000481153">
    <property type="component" value="Unassembled WGS sequence"/>
</dbReference>
<comment type="caution">
    <text evidence="3">The sequence shown here is derived from an EMBL/GenBank/DDBJ whole genome shotgun (WGS) entry which is preliminary data.</text>
</comment>
<dbReference type="InterPro" id="IPR011009">
    <property type="entry name" value="Kinase-like_dom_sf"/>
</dbReference>
<feature type="repeat" description="ANK" evidence="1">
    <location>
        <begin position="37"/>
        <end position="60"/>
    </location>
</feature>
<dbReference type="Gene3D" id="1.25.40.20">
    <property type="entry name" value="Ankyrin repeat-containing domain"/>
    <property type="match status" value="1"/>
</dbReference>
<organism evidence="3 4">
    <name type="scientific">Aphanomyces euteiches</name>
    <dbReference type="NCBI Taxonomy" id="100861"/>
    <lineage>
        <taxon>Eukaryota</taxon>
        <taxon>Sar</taxon>
        <taxon>Stramenopiles</taxon>
        <taxon>Oomycota</taxon>
        <taxon>Saprolegniomycetes</taxon>
        <taxon>Saprolegniales</taxon>
        <taxon>Verrucalvaceae</taxon>
        <taxon>Aphanomyces</taxon>
    </lineage>
</organism>
<dbReference type="PROSITE" id="PS50088">
    <property type="entry name" value="ANK_REPEAT"/>
    <property type="match status" value="1"/>
</dbReference>
<dbReference type="SMART" id="SM00220">
    <property type="entry name" value="S_TKc"/>
    <property type="match status" value="1"/>
</dbReference>
<dbReference type="InterPro" id="IPR000719">
    <property type="entry name" value="Prot_kinase_dom"/>
</dbReference>
<dbReference type="GO" id="GO:0004674">
    <property type="term" value="F:protein serine/threonine kinase activity"/>
    <property type="evidence" value="ECO:0007669"/>
    <property type="project" value="TreeGrafter"/>
</dbReference>
<dbReference type="PANTHER" id="PTHR44167">
    <property type="entry name" value="OVARIAN-SPECIFIC SERINE/THREONINE-PROTEIN KINASE LOK-RELATED"/>
    <property type="match status" value="1"/>
</dbReference>
<dbReference type="SUPFAM" id="SSF56112">
    <property type="entry name" value="Protein kinase-like (PK-like)"/>
    <property type="match status" value="1"/>
</dbReference>
<evidence type="ECO:0000313" key="3">
    <source>
        <dbReference type="EMBL" id="KAF0729746.1"/>
    </source>
</evidence>
<evidence type="ECO:0000313" key="4">
    <source>
        <dbReference type="Proteomes" id="UP000481153"/>
    </source>
</evidence>
<protein>
    <recommendedName>
        <fullName evidence="2">Protein kinase domain-containing protein</fullName>
    </recommendedName>
</protein>
<proteinExistence type="predicted"/>
<dbReference type="Gene3D" id="1.10.510.10">
    <property type="entry name" value="Transferase(Phosphotransferase) domain 1"/>
    <property type="match status" value="1"/>
</dbReference>
<dbReference type="GO" id="GO:0005634">
    <property type="term" value="C:nucleus"/>
    <property type="evidence" value="ECO:0007669"/>
    <property type="project" value="TreeGrafter"/>
</dbReference>
<accession>A0A6G0WQN3</accession>
<dbReference type="AlphaFoldDB" id="A0A6G0WQN3"/>
<dbReference type="Pfam" id="PF12796">
    <property type="entry name" value="Ank_2"/>
    <property type="match status" value="1"/>
</dbReference>
<gene>
    <name evidence="3" type="ORF">Ae201684_012637</name>
</gene>
<dbReference type="Pfam" id="PF00069">
    <property type="entry name" value="Pkinase"/>
    <property type="match status" value="1"/>
</dbReference>
<evidence type="ECO:0000259" key="2">
    <source>
        <dbReference type="PROSITE" id="PS50011"/>
    </source>
</evidence>
<sequence length="909" mass="104208">MADEVFAAVSSGDVDQVRQLLEDSPANVNAIKKINKVSYTPLMVAAEQGDVDMVEYLLSHKEINVNRPSSETKKTPTPLMRAITKGHEDIVRLLIQHPDLDVNEVMEKNESAIQKAAMHGRVTIVDLLWDKVDLPSKERCLDAALNANKFEVVALILEKGFECNLKFRGHLLLEFVARYLQQEAFVEMLLRDLPFDIQDGFIVVRTNHLFSWTTFLKPTLIVGESVSKESIVEALLNHKLFKNLDRESLARHLVYSKDEYGREAYFVATADMRDFLRKQLYFANRYEIIEGPPMHASESAVILLAYDHGICTQVFHEYASMEGLNLDGFINCNNLLGRLSTDRRASDNEETVEQLWSNEFDMLDTSNGGLMSEDTFKIYCEKHFGSKLKVALKFMRYQDEYNREITIRKQLDAKFALGLLPSLDESVFREHAVHLKVDDELSMDEYPFVLVMPAADRSLEDVYLKERRSPTYIRFALEEVVLALQHLHSKAIVHGDLKKLNVLRVHNGFKLIDFDASTFEGKPMGMKFSSGILPPEMFYKLQNSSERAQYEQSCNLDEWSKLRPKHNFVVRSFRGEEKVPYSFVEASPSVDMWALGCMMFQLWTGIELVSTDVNQDVVPDRIEIAATWTDEKLKAYIEENIQCRVKRDLLQHLLVVDPRQRISCQDVLNHPYFTGTDTVNSTRANEKKVAPQNVRFDTAQFSGKAPTTFVTLPFRVENRQAKDVLLDFSQFAARFAGFCHQILANPTRRTPREMIDSFTLGKPMYFYLVDEIERKLAVNDFDAVYPIEIPPNQHLLLSSMLPFVQRGLKLVLHEHSNQSDALSAIQEAHRLVESVPPLAFDLLASLTTNPVHDVQQLALDMLEQFYCERDPEDSFAGLERVMTSERTLAWTSKSHAHAIRRRRTELLGK</sequence>
<dbReference type="EMBL" id="VJMJ01000161">
    <property type="protein sequence ID" value="KAF0729746.1"/>
    <property type="molecule type" value="Genomic_DNA"/>
</dbReference>
<dbReference type="SMART" id="SM00248">
    <property type="entry name" value="ANK"/>
    <property type="match status" value="3"/>
</dbReference>
<dbReference type="GO" id="GO:0005737">
    <property type="term" value="C:cytoplasm"/>
    <property type="evidence" value="ECO:0007669"/>
    <property type="project" value="TreeGrafter"/>
</dbReference>